<dbReference type="RefSeq" id="WP_332519110.1">
    <property type="nucleotide sequence ID" value="NZ_JANRHA010000001.1"/>
</dbReference>
<dbReference type="InterPro" id="IPR012312">
    <property type="entry name" value="Hemerythrin-like"/>
</dbReference>
<dbReference type="AlphaFoldDB" id="A0A9X4LW61"/>
<dbReference type="EMBL" id="JANRHA010000001">
    <property type="protein sequence ID" value="MDG3013483.1"/>
    <property type="molecule type" value="Genomic_DNA"/>
</dbReference>
<organism evidence="2 3">
    <name type="scientific">Speluncibacter jeojiensis</name>
    <dbReference type="NCBI Taxonomy" id="2710754"/>
    <lineage>
        <taxon>Bacteria</taxon>
        <taxon>Bacillati</taxon>
        <taxon>Actinomycetota</taxon>
        <taxon>Actinomycetes</taxon>
        <taxon>Mycobacteriales</taxon>
        <taxon>Speluncibacteraceae</taxon>
        <taxon>Speluncibacter</taxon>
    </lineage>
</organism>
<feature type="domain" description="Hemerythrin-like" evidence="1">
    <location>
        <begin position="9"/>
        <end position="127"/>
    </location>
</feature>
<dbReference type="Gene3D" id="1.20.120.520">
    <property type="entry name" value="nmb1532 protein domain like"/>
    <property type="match status" value="1"/>
</dbReference>
<gene>
    <name evidence="2" type="ORF">NVS88_02805</name>
</gene>
<comment type="caution">
    <text evidence="2">The sequence shown here is derived from an EMBL/GenBank/DDBJ whole genome shotgun (WGS) entry which is preliminary data.</text>
</comment>
<keyword evidence="3" id="KW-1185">Reference proteome</keyword>
<proteinExistence type="predicted"/>
<accession>A0A9X4LW61</accession>
<evidence type="ECO:0000313" key="2">
    <source>
        <dbReference type="EMBL" id="MDG3013483.1"/>
    </source>
</evidence>
<protein>
    <submittedName>
        <fullName evidence="2">Hemerythrin domain-containing protein</fullName>
    </submittedName>
</protein>
<name>A0A9X4LW61_9ACTN</name>
<dbReference type="Pfam" id="PF01814">
    <property type="entry name" value="Hemerythrin"/>
    <property type="match status" value="1"/>
</dbReference>
<evidence type="ECO:0000313" key="3">
    <source>
        <dbReference type="Proteomes" id="UP001152755"/>
    </source>
</evidence>
<evidence type="ECO:0000259" key="1">
    <source>
        <dbReference type="Pfam" id="PF01814"/>
    </source>
</evidence>
<sequence>MADQSLGAALEREHREIDGDVEKFVTAVGAGETRIDALGRAMVSLRRHIYLEEEFLFPPLKAAGMMGPVMVMLKEHGQMWQTMADLDVRLAELDGGDATAVETLCRELVGELQEHNGKEELILYPQADAVLDVEASADLEDFLAGGTMPEGWAATMARRG</sequence>
<dbReference type="Proteomes" id="UP001152755">
    <property type="component" value="Unassembled WGS sequence"/>
</dbReference>
<reference evidence="2" key="1">
    <citation type="submission" date="2022-08" db="EMBL/GenBank/DDBJ databases">
        <title>Genome analysis of Corynebacteriales strain.</title>
        <authorList>
            <person name="Lee S.D."/>
        </authorList>
    </citation>
    <scope>NUCLEOTIDE SEQUENCE</scope>
    <source>
        <strain evidence="2">D3-21</strain>
    </source>
</reference>